<evidence type="ECO:0000256" key="2">
    <source>
        <dbReference type="ARBA" id="ARBA00022603"/>
    </source>
</evidence>
<dbReference type="AlphaFoldDB" id="A0A8D5FHJ9"/>
<feature type="binding site" evidence="5 6">
    <location>
        <position position="119"/>
    </location>
    <ligand>
        <name>S-adenosyl-L-methionine</name>
        <dbReference type="ChEBI" id="CHEBI:59789"/>
    </ligand>
</feature>
<dbReference type="NCBIfam" id="TIGR00755">
    <property type="entry name" value="ksgA"/>
    <property type="match status" value="1"/>
</dbReference>
<feature type="binding site" evidence="5 6">
    <location>
        <position position="27"/>
    </location>
    <ligand>
        <name>S-adenosyl-L-methionine</name>
        <dbReference type="ChEBI" id="CHEBI:59789"/>
    </ligand>
</feature>
<dbReference type="PANTHER" id="PTHR11727:SF7">
    <property type="entry name" value="DIMETHYLADENOSINE TRANSFERASE-RELATED"/>
    <property type="match status" value="1"/>
</dbReference>
<feature type="domain" description="Ribosomal RNA adenine methylase transferase N-terminal" evidence="7">
    <location>
        <begin position="32"/>
        <end position="204"/>
    </location>
</feature>
<dbReference type="InterPro" id="IPR001737">
    <property type="entry name" value="KsgA/Erm"/>
</dbReference>
<dbReference type="EC" id="2.1.1.182" evidence="5"/>
<keyword evidence="4 5" id="KW-0949">S-adenosyl-L-methionine</keyword>
<name>A0A8D5FHJ9_9BACT</name>
<dbReference type="PROSITE" id="PS51689">
    <property type="entry name" value="SAM_RNA_A_N6_MT"/>
    <property type="match status" value="1"/>
</dbReference>
<evidence type="ECO:0000313" key="8">
    <source>
        <dbReference type="EMBL" id="BCL60751.1"/>
    </source>
</evidence>
<feature type="binding site" evidence="5 6">
    <location>
        <position position="98"/>
    </location>
    <ligand>
        <name>S-adenosyl-L-methionine</name>
        <dbReference type="ChEBI" id="CHEBI:59789"/>
    </ligand>
</feature>
<dbReference type="Proteomes" id="UP000826725">
    <property type="component" value="Chromosome"/>
</dbReference>
<keyword evidence="3 5" id="KW-0808">Transferase</keyword>
<protein>
    <recommendedName>
        <fullName evidence="5">Ribosomal RNA small subunit methyltransferase A</fullName>
        <ecNumber evidence="5">2.1.1.182</ecNumber>
    </recommendedName>
    <alternativeName>
        <fullName evidence="5">16S rRNA (adenine(1518)-N(6)/adenine(1519)-N(6))-dimethyltransferase</fullName>
    </alternativeName>
    <alternativeName>
        <fullName evidence="5">16S rRNA dimethyladenosine transferase</fullName>
    </alternativeName>
    <alternativeName>
        <fullName evidence="5">16S rRNA dimethylase</fullName>
    </alternativeName>
    <alternativeName>
        <fullName evidence="5">S-adenosylmethionine-6-N', N'-adenosyl(rRNA) dimethyltransferase</fullName>
    </alternativeName>
</protein>
<dbReference type="RefSeq" id="WP_228856851.1">
    <property type="nucleotide sequence ID" value="NZ_AP024086.1"/>
</dbReference>
<keyword evidence="5" id="KW-0963">Cytoplasm</keyword>
<gene>
    <name evidence="5 8" type="primary">rsmA</name>
    <name evidence="5" type="synonym">ksgA</name>
    <name evidence="8" type="ORF">DGMP_14440</name>
</gene>
<feature type="binding site" evidence="5 6">
    <location>
        <position position="25"/>
    </location>
    <ligand>
        <name>S-adenosyl-L-methionine</name>
        <dbReference type="ChEBI" id="CHEBI:59789"/>
    </ligand>
</feature>
<dbReference type="InterPro" id="IPR020596">
    <property type="entry name" value="rRNA_Ade_Mease_Trfase_CS"/>
</dbReference>
<dbReference type="Pfam" id="PF00398">
    <property type="entry name" value="RrnaAD"/>
    <property type="match status" value="1"/>
</dbReference>
<keyword evidence="1 5" id="KW-0698">rRNA processing</keyword>
<feature type="binding site" evidence="5 6">
    <location>
        <position position="52"/>
    </location>
    <ligand>
        <name>S-adenosyl-L-methionine</name>
        <dbReference type="ChEBI" id="CHEBI:59789"/>
    </ligand>
</feature>
<dbReference type="GO" id="GO:0052908">
    <property type="term" value="F:16S rRNA (adenine(1518)-N(6)/adenine(1519)-N(6))-dimethyltransferase activity"/>
    <property type="evidence" value="ECO:0007669"/>
    <property type="project" value="UniProtKB-EC"/>
</dbReference>
<dbReference type="EMBL" id="AP024086">
    <property type="protein sequence ID" value="BCL60751.1"/>
    <property type="molecule type" value="Genomic_DNA"/>
</dbReference>
<dbReference type="SMART" id="SM00650">
    <property type="entry name" value="rADc"/>
    <property type="match status" value="1"/>
</dbReference>
<accession>A0A8D5FHJ9</accession>
<evidence type="ECO:0000256" key="1">
    <source>
        <dbReference type="ARBA" id="ARBA00022552"/>
    </source>
</evidence>
<dbReference type="GO" id="GO:0003723">
    <property type="term" value="F:RNA binding"/>
    <property type="evidence" value="ECO:0007669"/>
    <property type="project" value="UniProtKB-UniRule"/>
</dbReference>
<comment type="function">
    <text evidence="5">Specifically dimethylates two adjacent adenosines (A1518 and A1519) in the loop of a conserved hairpin near the 3'-end of 16S rRNA in the 30S particle. May play a critical role in biogenesis of 30S subunits.</text>
</comment>
<keyword evidence="9" id="KW-1185">Reference proteome</keyword>
<evidence type="ECO:0000256" key="6">
    <source>
        <dbReference type="PROSITE-ProRule" id="PRU01026"/>
    </source>
</evidence>
<organism evidence="8 9">
    <name type="scientific">Desulfomarina profundi</name>
    <dbReference type="NCBI Taxonomy" id="2772557"/>
    <lineage>
        <taxon>Bacteria</taxon>
        <taxon>Pseudomonadati</taxon>
        <taxon>Thermodesulfobacteriota</taxon>
        <taxon>Desulfobulbia</taxon>
        <taxon>Desulfobulbales</taxon>
        <taxon>Desulfobulbaceae</taxon>
        <taxon>Desulfomarina</taxon>
    </lineage>
</organism>
<reference evidence="8" key="1">
    <citation type="submission" date="2020-09" db="EMBL/GenBank/DDBJ databases">
        <title>Desulfogranum mesoprofundum gen. nov., sp. nov., a novel mesophilic, sulfate-reducing chemolithoautotroph isolated from a deep-sea hydrothermal vent chimney in the Suiyo Seamount.</title>
        <authorList>
            <person name="Hashimoto Y."/>
            <person name="Nakagawa S."/>
        </authorList>
    </citation>
    <scope>NUCLEOTIDE SEQUENCE</scope>
    <source>
        <strain evidence="8">KT2</strain>
    </source>
</reference>
<evidence type="ECO:0000259" key="7">
    <source>
        <dbReference type="SMART" id="SM00650"/>
    </source>
</evidence>
<dbReference type="CDD" id="cd02440">
    <property type="entry name" value="AdoMet_MTases"/>
    <property type="match status" value="1"/>
</dbReference>
<comment type="subcellular location">
    <subcellularLocation>
        <location evidence="5">Cytoplasm</location>
    </subcellularLocation>
</comment>
<feature type="binding site" evidence="5 6">
    <location>
        <position position="73"/>
    </location>
    <ligand>
        <name>S-adenosyl-L-methionine</name>
        <dbReference type="ChEBI" id="CHEBI:59789"/>
    </ligand>
</feature>
<evidence type="ECO:0000313" key="9">
    <source>
        <dbReference type="Proteomes" id="UP000826725"/>
    </source>
</evidence>
<dbReference type="InterPro" id="IPR011530">
    <property type="entry name" value="rRNA_adenine_dimethylase"/>
</dbReference>
<sequence length="304" mass="33535">MHKYGYTRATLKNQGLAPKKRFGQNFLVYKSTAESIVRSARLSKNDTVIEVGVGLGALTVPLARAVHYVYGYEIDSGIIRLHKEKGDLPANVNLIHNDILKADLKELHNEIGDLIILANLPYSISNPFIFKLIDNHTLLSTATVMLQKEVADRLVARPGTKEYGIPTILLGACASVEKLLTLKPSEFHPRPKIDSIVVRIDFNSPAVSFPGNSLENDILPPLFPRVVRIAFSQRRKTVLNTLSGGGFFLKQLKGDGRKNKELTRQAIEEAGLNPSIRPECITIEEFMRVSGIITKLISGGDISA</sequence>
<dbReference type="PANTHER" id="PTHR11727">
    <property type="entry name" value="DIMETHYLADENOSINE TRANSFERASE"/>
    <property type="match status" value="1"/>
</dbReference>
<evidence type="ECO:0000256" key="5">
    <source>
        <dbReference type="HAMAP-Rule" id="MF_00607"/>
    </source>
</evidence>
<keyword evidence="2 5" id="KW-0489">Methyltransferase</keyword>
<keyword evidence="5 6" id="KW-0694">RNA-binding</keyword>
<evidence type="ECO:0000256" key="4">
    <source>
        <dbReference type="ARBA" id="ARBA00022691"/>
    </source>
</evidence>
<dbReference type="KEGG" id="dbk:DGMP_14440"/>
<dbReference type="HAMAP" id="MF_00607">
    <property type="entry name" value="16SrRNA_methyltr_A"/>
    <property type="match status" value="1"/>
</dbReference>
<dbReference type="GO" id="GO:0005737">
    <property type="term" value="C:cytoplasm"/>
    <property type="evidence" value="ECO:0007669"/>
    <property type="project" value="UniProtKB-SubCell"/>
</dbReference>
<dbReference type="InterPro" id="IPR020598">
    <property type="entry name" value="rRNA_Ade_methylase_Trfase_N"/>
</dbReference>
<comment type="similarity">
    <text evidence="5">Belongs to the class I-like SAM-binding methyltransferase superfamily. rRNA adenine N(6)-methyltransferase family. RsmA subfamily.</text>
</comment>
<proteinExistence type="inferred from homology"/>
<evidence type="ECO:0000256" key="3">
    <source>
        <dbReference type="ARBA" id="ARBA00022679"/>
    </source>
</evidence>
<dbReference type="PROSITE" id="PS01131">
    <property type="entry name" value="RRNA_A_DIMETH"/>
    <property type="match status" value="1"/>
</dbReference>
<comment type="catalytic activity">
    <reaction evidence="5">
        <text>adenosine(1518)/adenosine(1519) in 16S rRNA + 4 S-adenosyl-L-methionine = N(6)-dimethyladenosine(1518)/N(6)-dimethyladenosine(1519) in 16S rRNA + 4 S-adenosyl-L-homocysteine + 4 H(+)</text>
        <dbReference type="Rhea" id="RHEA:19609"/>
        <dbReference type="Rhea" id="RHEA-COMP:10232"/>
        <dbReference type="Rhea" id="RHEA-COMP:10233"/>
        <dbReference type="ChEBI" id="CHEBI:15378"/>
        <dbReference type="ChEBI" id="CHEBI:57856"/>
        <dbReference type="ChEBI" id="CHEBI:59789"/>
        <dbReference type="ChEBI" id="CHEBI:74411"/>
        <dbReference type="ChEBI" id="CHEBI:74493"/>
        <dbReference type="EC" id="2.1.1.182"/>
    </reaction>
</comment>